<evidence type="ECO:0000313" key="4">
    <source>
        <dbReference type="EMBL" id="NDY81651.1"/>
    </source>
</evidence>
<dbReference type="GO" id="GO:0032259">
    <property type="term" value="P:methylation"/>
    <property type="evidence" value="ECO:0007669"/>
    <property type="project" value="UniProtKB-KW"/>
</dbReference>
<dbReference type="RefSeq" id="WP_163650962.1">
    <property type="nucleotide sequence ID" value="NZ_JAAGRN010000001.1"/>
</dbReference>
<dbReference type="Pfam" id="PF13489">
    <property type="entry name" value="Methyltransf_23"/>
    <property type="match status" value="1"/>
</dbReference>
<gene>
    <name evidence="4" type="ORF">G3I67_00250</name>
</gene>
<evidence type="ECO:0000256" key="1">
    <source>
        <dbReference type="ARBA" id="ARBA00022603"/>
    </source>
</evidence>
<protein>
    <submittedName>
        <fullName evidence="4">Class I SAM-dependent methyltransferase</fullName>
    </submittedName>
</protein>
<keyword evidence="1 4" id="KW-0489">Methyltransferase</keyword>
<dbReference type="CDD" id="cd02440">
    <property type="entry name" value="AdoMet_MTases"/>
    <property type="match status" value="1"/>
</dbReference>
<dbReference type="PANTHER" id="PTHR43464:SF19">
    <property type="entry name" value="UBIQUINONE BIOSYNTHESIS O-METHYLTRANSFERASE, MITOCHONDRIAL"/>
    <property type="match status" value="1"/>
</dbReference>
<evidence type="ECO:0000256" key="3">
    <source>
        <dbReference type="ARBA" id="ARBA00022691"/>
    </source>
</evidence>
<dbReference type="PANTHER" id="PTHR43464">
    <property type="entry name" value="METHYLTRANSFERASE"/>
    <property type="match status" value="1"/>
</dbReference>
<dbReference type="AlphaFoldDB" id="A0A6B2QU50"/>
<dbReference type="EMBL" id="JAAGRN010000001">
    <property type="protein sequence ID" value="NDY81651.1"/>
    <property type="molecule type" value="Genomic_DNA"/>
</dbReference>
<comment type="caution">
    <text evidence="4">The sequence shown here is derived from an EMBL/GenBank/DDBJ whole genome shotgun (WGS) entry which is preliminary data.</text>
</comment>
<keyword evidence="3" id="KW-0949">S-adenosyl-L-methionine</keyword>
<accession>A0A6B2QU50</accession>
<keyword evidence="2 4" id="KW-0808">Transferase</keyword>
<organism evidence="4">
    <name type="scientific">Sheuella amnicola</name>
    <dbReference type="NCBI Taxonomy" id="2707330"/>
    <lineage>
        <taxon>Bacteria</taxon>
        <taxon>Pseudomonadati</taxon>
        <taxon>Pseudomonadota</taxon>
        <taxon>Betaproteobacteria</taxon>
        <taxon>Burkholderiales</taxon>
        <taxon>Alcaligenaceae</taxon>
        <taxon>Sheuella</taxon>
    </lineage>
</organism>
<evidence type="ECO:0000256" key="2">
    <source>
        <dbReference type="ARBA" id="ARBA00022679"/>
    </source>
</evidence>
<reference evidence="4" key="1">
    <citation type="submission" date="2020-02" db="EMBL/GenBank/DDBJ databases">
        <authorList>
            <person name="Chen W.-M."/>
        </authorList>
    </citation>
    <scope>NUCLEOTIDE SEQUENCE</scope>
    <source>
        <strain evidence="4">NBD-18</strain>
    </source>
</reference>
<proteinExistence type="predicted"/>
<dbReference type="SUPFAM" id="SSF53335">
    <property type="entry name" value="S-adenosyl-L-methionine-dependent methyltransferases"/>
    <property type="match status" value="1"/>
</dbReference>
<dbReference type="Gene3D" id="3.40.50.150">
    <property type="entry name" value="Vaccinia Virus protein VP39"/>
    <property type="match status" value="1"/>
</dbReference>
<sequence>MAQQPISINPTRTHRLAVAKALNESRPTTILDICCGDGWLPESLEYPAHIHGLDLYAESPSGYALFQKGDFNLGVPDNLGRYDAAICCEAMGYLQNPGLFLQSVRAHLNPGGRFILSVPNPNYAGARINHLIQGFPRSYSWFSQNDTPEPHMPWLTLGLFQLWLLLGLNGFKDITVLEVQEPKPRRSWERLVGWIIKAYARKRVRKAKNESVRRLWEQALSDQVVYGRQLVVSAVACD</sequence>
<dbReference type="GO" id="GO:0008168">
    <property type="term" value="F:methyltransferase activity"/>
    <property type="evidence" value="ECO:0007669"/>
    <property type="project" value="UniProtKB-KW"/>
</dbReference>
<name>A0A6B2QU50_9BURK</name>
<dbReference type="InterPro" id="IPR029063">
    <property type="entry name" value="SAM-dependent_MTases_sf"/>
</dbReference>